<dbReference type="AlphaFoldDB" id="L1JAT1"/>
<dbReference type="KEGG" id="gtt:GUITHDRAFT_152654"/>
<dbReference type="Gene3D" id="3.40.50.11550">
    <property type="match status" value="1"/>
</dbReference>
<feature type="signal peptide" evidence="1">
    <location>
        <begin position="1"/>
        <end position="16"/>
    </location>
</feature>
<feature type="chain" id="PRO_5008771108" description="Haem-binding uptake Tiki superfamily ChaN domain-containing protein" evidence="1">
    <location>
        <begin position="17"/>
        <end position="477"/>
    </location>
</feature>
<evidence type="ECO:0000313" key="5">
    <source>
        <dbReference type="Proteomes" id="UP000011087"/>
    </source>
</evidence>
<feature type="domain" description="Haem-binding uptake Tiki superfamily ChaN" evidence="2">
    <location>
        <begin position="181"/>
        <end position="402"/>
    </location>
</feature>
<dbReference type="eggNOG" id="ENOG502S33F">
    <property type="taxonomic scope" value="Eukaryota"/>
</dbReference>
<keyword evidence="1" id="KW-0732">Signal</keyword>
<dbReference type="PaxDb" id="55529-EKX45648"/>
<sequence>MKAIWLLLSLPCAVSAAAMASGAGVMASSGASCSESVNAAPQLQWKPRNKACYAPNLPLSCSNPRAPLKVCGVPRARYAAASNVCMTHSDGRMQRRDVLAGAFALNVAGCFVPDVFAEQAQDLISDASNMPLSRNQLDAGASYILSQEQALIGEEDLRDDMIFTFRGEQMVKTNSEGALRYLSRRNAVFFGESHDSFKDKKLATRILKELHERRGRVVVGLEMVQQPFQQVLDWYVFSAVPSKGSDSLLFEKTEWNDRWGWNFKAYLPVLQYCQLHKIPLLALNVEAETTSKVQQQGLVSLSSEERRRLIIDPNGFVQESLSKTFPSYVRSVLKPSFDAHVNMGIYNNDAKTFQNFVANRILWDETMASAAAKFLLKNPDVQLVGLVGGDHVKTNHGIPAKIDRILRNLGFSNPHTASVALNPNWRIFSNSRKLVELEHLEVAQQKESASSEAEWEGYGWNSQQSRNHPFSDIVWFS</sequence>
<reference evidence="3 5" key="1">
    <citation type="journal article" date="2012" name="Nature">
        <title>Algal genomes reveal evolutionary mosaicism and the fate of nucleomorphs.</title>
        <authorList>
            <consortium name="DOE Joint Genome Institute"/>
            <person name="Curtis B.A."/>
            <person name="Tanifuji G."/>
            <person name="Burki F."/>
            <person name="Gruber A."/>
            <person name="Irimia M."/>
            <person name="Maruyama S."/>
            <person name="Arias M.C."/>
            <person name="Ball S.G."/>
            <person name="Gile G.H."/>
            <person name="Hirakawa Y."/>
            <person name="Hopkins J.F."/>
            <person name="Kuo A."/>
            <person name="Rensing S.A."/>
            <person name="Schmutz J."/>
            <person name="Symeonidi A."/>
            <person name="Elias M."/>
            <person name="Eveleigh R.J."/>
            <person name="Herman E.K."/>
            <person name="Klute M.J."/>
            <person name="Nakayama T."/>
            <person name="Obornik M."/>
            <person name="Reyes-Prieto A."/>
            <person name="Armbrust E.V."/>
            <person name="Aves S.J."/>
            <person name="Beiko R.G."/>
            <person name="Coutinho P."/>
            <person name="Dacks J.B."/>
            <person name="Durnford D.G."/>
            <person name="Fast N.M."/>
            <person name="Green B.R."/>
            <person name="Grisdale C.J."/>
            <person name="Hempel F."/>
            <person name="Henrissat B."/>
            <person name="Hoppner M.P."/>
            <person name="Ishida K."/>
            <person name="Kim E."/>
            <person name="Koreny L."/>
            <person name="Kroth P.G."/>
            <person name="Liu Y."/>
            <person name="Malik S.B."/>
            <person name="Maier U.G."/>
            <person name="McRose D."/>
            <person name="Mock T."/>
            <person name="Neilson J.A."/>
            <person name="Onodera N.T."/>
            <person name="Poole A.M."/>
            <person name="Pritham E.J."/>
            <person name="Richards T.A."/>
            <person name="Rocap G."/>
            <person name="Roy S.W."/>
            <person name="Sarai C."/>
            <person name="Schaack S."/>
            <person name="Shirato S."/>
            <person name="Slamovits C.H."/>
            <person name="Spencer D.F."/>
            <person name="Suzuki S."/>
            <person name="Worden A.Z."/>
            <person name="Zauner S."/>
            <person name="Barry K."/>
            <person name="Bell C."/>
            <person name="Bharti A.K."/>
            <person name="Crow J.A."/>
            <person name="Grimwood J."/>
            <person name="Kramer R."/>
            <person name="Lindquist E."/>
            <person name="Lucas S."/>
            <person name="Salamov A."/>
            <person name="McFadden G.I."/>
            <person name="Lane C.E."/>
            <person name="Keeling P.J."/>
            <person name="Gray M.W."/>
            <person name="Grigoriev I.V."/>
            <person name="Archibald J.M."/>
        </authorList>
    </citation>
    <scope>NUCLEOTIDE SEQUENCE</scope>
    <source>
        <strain evidence="3 5">CCMP2712</strain>
    </source>
</reference>
<dbReference type="PROSITE" id="PS51257">
    <property type="entry name" value="PROKAR_LIPOPROTEIN"/>
    <property type="match status" value="1"/>
</dbReference>
<dbReference type="Proteomes" id="UP000011087">
    <property type="component" value="Unassembled WGS sequence"/>
</dbReference>
<dbReference type="OrthoDB" id="206244at2759"/>
<evidence type="ECO:0000313" key="4">
    <source>
        <dbReference type="EnsemblProtists" id="EKX45648"/>
    </source>
</evidence>
<gene>
    <name evidence="3" type="ORF">GUITHDRAFT_152654</name>
</gene>
<name>L1JAT1_GUITC</name>
<dbReference type="EnsemblProtists" id="EKX45648">
    <property type="protein sequence ID" value="EKX45648"/>
    <property type="gene ID" value="GUITHDRAFT_152654"/>
</dbReference>
<accession>L1JAT1</accession>
<reference evidence="4" key="3">
    <citation type="submission" date="2016-03" db="UniProtKB">
        <authorList>
            <consortium name="EnsemblProtists"/>
        </authorList>
    </citation>
    <scope>IDENTIFICATION</scope>
</reference>
<dbReference type="HOGENOM" id="CLU_573010_0_0_1"/>
<dbReference type="GeneID" id="17302248"/>
<evidence type="ECO:0000313" key="3">
    <source>
        <dbReference type="EMBL" id="EKX45648.1"/>
    </source>
</evidence>
<reference evidence="5" key="2">
    <citation type="submission" date="2012-11" db="EMBL/GenBank/DDBJ databases">
        <authorList>
            <person name="Kuo A."/>
            <person name="Curtis B.A."/>
            <person name="Tanifuji G."/>
            <person name="Burki F."/>
            <person name="Gruber A."/>
            <person name="Irimia M."/>
            <person name="Maruyama S."/>
            <person name="Arias M.C."/>
            <person name="Ball S.G."/>
            <person name="Gile G.H."/>
            <person name="Hirakawa Y."/>
            <person name="Hopkins J.F."/>
            <person name="Rensing S.A."/>
            <person name="Schmutz J."/>
            <person name="Symeonidi A."/>
            <person name="Elias M."/>
            <person name="Eveleigh R.J."/>
            <person name="Herman E.K."/>
            <person name="Klute M.J."/>
            <person name="Nakayama T."/>
            <person name="Obornik M."/>
            <person name="Reyes-Prieto A."/>
            <person name="Armbrust E.V."/>
            <person name="Aves S.J."/>
            <person name="Beiko R.G."/>
            <person name="Coutinho P."/>
            <person name="Dacks J.B."/>
            <person name="Durnford D.G."/>
            <person name="Fast N.M."/>
            <person name="Green B.R."/>
            <person name="Grisdale C."/>
            <person name="Hempe F."/>
            <person name="Henrissat B."/>
            <person name="Hoppner M.P."/>
            <person name="Ishida K.-I."/>
            <person name="Kim E."/>
            <person name="Koreny L."/>
            <person name="Kroth P.G."/>
            <person name="Liu Y."/>
            <person name="Malik S.-B."/>
            <person name="Maier U.G."/>
            <person name="McRose D."/>
            <person name="Mock T."/>
            <person name="Neilson J.A."/>
            <person name="Onodera N.T."/>
            <person name="Poole A.M."/>
            <person name="Pritham E.J."/>
            <person name="Richards T.A."/>
            <person name="Rocap G."/>
            <person name="Roy S.W."/>
            <person name="Sarai C."/>
            <person name="Schaack S."/>
            <person name="Shirato S."/>
            <person name="Slamovits C.H."/>
            <person name="Spencer D.F."/>
            <person name="Suzuki S."/>
            <person name="Worden A.Z."/>
            <person name="Zauner S."/>
            <person name="Barry K."/>
            <person name="Bell C."/>
            <person name="Bharti A.K."/>
            <person name="Crow J.A."/>
            <person name="Grimwood J."/>
            <person name="Kramer R."/>
            <person name="Lindquist E."/>
            <person name="Lucas S."/>
            <person name="Salamov A."/>
            <person name="McFadden G.I."/>
            <person name="Lane C.E."/>
            <person name="Keeling P.J."/>
            <person name="Gray M.W."/>
            <person name="Grigoriev I.V."/>
            <person name="Archibald J.M."/>
        </authorList>
    </citation>
    <scope>NUCLEOTIDE SEQUENCE</scope>
    <source>
        <strain evidence="5">CCMP2712</strain>
    </source>
</reference>
<dbReference type="InterPro" id="IPR007314">
    <property type="entry name" value="Cofac_haem-bd_dom"/>
</dbReference>
<organism evidence="3">
    <name type="scientific">Guillardia theta (strain CCMP2712)</name>
    <name type="common">Cryptophyte</name>
    <dbReference type="NCBI Taxonomy" id="905079"/>
    <lineage>
        <taxon>Eukaryota</taxon>
        <taxon>Cryptophyceae</taxon>
        <taxon>Pyrenomonadales</taxon>
        <taxon>Geminigeraceae</taxon>
        <taxon>Guillardia</taxon>
    </lineage>
</organism>
<protein>
    <recommendedName>
        <fullName evidence="2">Haem-binding uptake Tiki superfamily ChaN domain-containing protein</fullName>
    </recommendedName>
</protein>
<dbReference type="RefSeq" id="XP_005832628.1">
    <property type="nucleotide sequence ID" value="XM_005832571.1"/>
</dbReference>
<dbReference type="CDD" id="cd14727">
    <property type="entry name" value="ChanN-like"/>
    <property type="match status" value="1"/>
</dbReference>
<dbReference type="Pfam" id="PF04187">
    <property type="entry name" value="Cofac_haem_bdg"/>
    <property type="match status" value="1"/>
</dbReference>
<dbReference type="SUPFAM" id="SSF159501">
    <property type="entry name" value="EreA/ChaN-like"/>
    <property type="match status" value="1"/>
</dbReference>
<dbReference type="EMBL" id="JH992998">
    <property type="protein sequence ID" value="EKX45648.1"/>
    <property type="molecule type" value="Genomic_DNA"/>
</dbReference>
<evidence type="ECO:0000259" key="2">
    <source>
        <dbReference type="Pfam" id="PF04187"/>
    </source>
</evidence>
<evidence type="ECO:0000256" key="1">
    <source>
        <dbReference type="SAM" id="SignalP"/>
    </source>
</evidence>
<proteinExistence type="predicted"/>
<keyword evidence="5" id="KW-1185">Reference proteome</keyword>